<feature type="region of interest" description="Disordered" evidence="3">
    <location>
        <begin position="297"/>
        <end position="381"/>
    </location>
</feature>
<evidence type="ECO:0000313" key="5">
    <source>
        <dbReference type="EMBL" id="GFO43174.1"/>
    </source>
</evidence>
<dbReference type="PANTHER" id="PTHR47187">
    <property type="entry name" value="NFATC2-INTERACTING PROTEIN"/>
    <property type="match status" value="1"/>
</dbReference>
<dbReference type="PROSITE" id="PS50053">
    <property type="entry name" value="UBIQUITIN_2"/>
    <property type="match status" value="1"/>
</dbReference>
<feature type="domain" description="Ubiquitin-like" evidence="4">
    <location>
        <begin position="521"/>
        <end position="594"/>
    </location>
</feature>
<dbReference type="InterPro" id="IPR052324">
    <property type="entry name" value="NFATC2-Int_DNA_Repair"/>
</dbReference>
<evidence type="ECO:0000259" key="4">
    <source>
        <dbReference type="PROSITE" id="PS50053"/>
    </source>
</evidence>
<dbReference type="GO" id="GO:0045944">
    <property type="term" value="P:positive regulation of transcription by RNA polymerase II"/>
    <property type="evidence" value="ECO:0007669"/>
    <property type="project" value="TreeGrafter"/>
</dbReference>
<feature type="compositionally biased region" description="Low complexity" evidence="3">
    <location>
        <begin position="85"/>
        <end position="102"/>
    </location>
</feature>
<keyword evidence="6" id="KW-1185">Reference proteome</keyword>
<reference evidence="5 6" key="1">
    <citation type="journal article" date="2021" name="Elife">
        <title>Chloroplast acquisition without the gene transfer in kleptoplastic sea slugs, Plakobranchus ocellatus.</title>
        <authorList>
            <person name="Maeda T."/>
            <person name="Takahashi S."/>
            <person name="Yoshida T."/>
            <person name="Shimamura S."/>
            <person name="Takaki Y."/>
            <person name="Nagai Y."/>
            <person name="Toyoda A."/>
            <person name="Suzuki Y."/>
            <person name="Arimoto A."/>
            <person name="Ishii H."/>
            <person name="Satoh N."/>
            <person name="Nishiyama T."/>
            <person name="Hasebe M."/>
            <person name="Maruyama T."/>
            <person name="Minagawa J."/>
            <person name="Obokata J."/>
            <person name="Shigenobu S."/>
        </authorList>
    </citation>
    <scope>NUCLEOTIDE SEQUENCE [LARGE SCALE GENOMIC DNA]</scope>
</reference>
<evidence type="ECO:0000256" key="1">
    <source>
        <dbReference type="ARBA" id="ARBA00004123"/>
    </source>
</evidence>
<sequence length="594" mass="64232">MLRANFRLRLQADQSFAFKTEVKLAPSCTASKAGAGRTGQICKKKISKTMSAAGDSVLLLDSDNEDGTPSPPKQSRGRPRRNRSRGNVVQTTRQISTRSTRGSGRRSRRVQSNVVTNPTVINVGDIDSDDAYESSKQTAVSVDSRKDGESNIIGIDILAQALGVADNSPFKSLGNISNTSATEEISQGSNIATAATTDSVSDTQCSLEVRDTDISHSLSNAPTDLASSGTACSAPVPKKTVRRGLAKRDAGLSATALSDFAPELPHTAVYTMCVSSSKCAGLFPKQVQAEYASFTSTSETQSESDNFSGSELVPSKTAAAKNSGTTSKEEIPRDEKSSHTEDKDNDDEEDVVALDTPLQLRSPTPPPQHNVKSKGKTKGGRLNQKLSNALQTINNVKGKLEKLGKSTPILKGRSRKMKDVMFGGEEEGLVKIDMIVKVRYLSTVHRISVNLDEPLHCLTSQLCQLVGDVEEHNLSLFLGDQVLELSATPRSLCLSVADILDCHHIKVSEESDGPLAREDSISLVVQCLHKRTKTTISTHKRQPLRCLIEKYAKIMNLKPDSLRLMFDGEDVNPLDTPSKLDMDNLDVVDIIIGR</sequence>
<dbReference type="Proteomes" id="UP000735302">
    <property type="component" value="Unassembled WGS sequence"/>
</dbReference>
<organism evidence="5 6">
    <name type="scientific">Plakobranchus ocellatus</name>
    <dbReference type="NCBI Taxonomy" id="259542"/>
    <lineage>
        <taxon>Eukaryota</taxon>
        <taxon>Metazoa</taxon>
        <taxon>Spiralia</taxon>
        <taxon>Lophotrochozoa</taxon>
        <taxon>Mollusca</taxon>
        <taxon>Gastropoda</taxon>
        <taxon>Heterobranchia</taxon>
        <taxon>Euthyneura</taxon>
        <taxon>Panpulmonata</taxon>
        <taxon>Sacoglossa</taxon>
        <taxon>Placobranchoidea</taxon>
        <taxon>Plakobranchidae</taxon>
        <taxon>Plakobranchus</taxon>
    </lineage>
</organism>
<feature type="compositionally biased region" description="Basic residues" evidence="3">
    <location>
        <begin position="75"/>
        <end position="84"/>
    </location>
</feature>
<accession>A0AAV4DG12</accession>
<dbReference type="InterPro" id="IPR029071">
    <property type="entry name" value="Ubiquitin-like_domsf"/>
</dbReference>
<dbReference type="Gene3D" id="3.10.20.90">
    <property type="entry name" value="Phosphatidylinositol 3-kinase Catalytic Subunit, Chain A, domain 1"/>
    <property type="match status" value="2"/>
</dbReference>
<evidence type="ECO:0000256" key="2">
    <source>
        <dbReference type="ARBA" id="ARBA00023242"/>
    </source>
</evidence>
<dbReference type="EMBL" id="BLXT01007857">
    <property type="protein sequence ID" value="GFO43174.1"/>
    <property type="molecule type" value="Genomic_DNA"/>
</dbReference>
<comment type="caution">
    <text evidence="5">The sequence shown here is derived from an EMBL/GenBank/DDBJ whole genome shotgun (WGS) entry which is preliminary data.</text>
</comment>
<dbReference type="InterPro" id="IPR022617">
    <property type="entry name" value="Rad60/SUMO-like_dom"/>
</dbReference>
<dbReference type="GO" id="GO:0005634">
    <property type="term" value="C:nucleus"/>
    <property type="evidence" value="ECO:0007669"/>
    <property type="project" value="UniProtKB-SubCell"/>
</dbReference>
<protein>
    <submittedName>
        <fullName evidence="5">Nfatc2-interacting protein</fullName>
    </submittedName>
</protein>
<dbReference type="InterPro" id="IPR000626">
    <property type="entry name" value="Ubiquitin-like_dom"/>
</dbReference>
<dbReference type="CDD" id="cd01763">
    <property type="entry name" value="Ubl_SUMO_like"/>
    <property type="match status" value="1"/>
</dbReference>
<proteinExistence type="predicted"/>
<evidence type="ECO:0000313" key="6">
    <source>
        <dbReference type="Proteomes" id="UP000735302"/>
    </source>
</evidence>
<feature type="compositionally biased region" description="Acidic residues" evidence="3">
    <location>
        <begin position="343"/>
        <end position="352"/>
    </location>
</feature>
<gene>
    <name evidence="5" type="ORF">PoB_006967900</name>
</gene>
<dbReference type="AlphaFoldDB" id="A0AAV4DG12"/>
<evidence type="ECO:0000256" key="3">
    <source>
        <dbReference type="SAM" id="MobiDB-lite"/>
    </source>
</evidence>
<dbReference type="Pfam" id="PF11976">
    <property type="entry name" value="Rad60-SLD"/>
    <property type="match status" value="1"/>
</dbReference>
<feature type="region of interest" description="Disordered" evidence="3">
    <location>
        <begin position="59"/>
        <end position="116"/>
    </location>
</feature>
<feature type="compositionally biased region" description="Basic and acidic residues" evidence="3">
    <location>
        <begin position="327"/>
        <end position="342"/>
    </location>
</feature>
<dbReference type="SUPFAM" id="SSF54236">
    <property type="entry name" value="Ubiquitin-like"/>
    <property type="match status" value="1"/>
</dbReference>
<keyword evidence="2" id="KW-0539">Nucleus</keyword>
<name>A0AAV4DG12_9GAST</name>
<dbReference type="PANTHER" id="PTHR47187:SF1">
    <property type="entry name" value="NFATC2-INTERACTING PROTEIN"/>
    <property type="match status" value="1"/>
</dbReference>
<comment type="subcellular location">
    <subcellularLocation>
        <location evidence="1">Nucleus</location>
    </subcellularLocation>
</comment>